<keyword evidence="5" id="KW-1185">Reference proteome</keyword>
<dbReference type="PROSITE" id="PS51257">
    <property type="entry name" value="PROKAR_LIPOPROTEIN"/>
    <property type="match status" value="1"/>
</dbReference>
<reference evidence="4 5" key="1">
    <citation type="submission" date="2019-04" db="EMBL/GenBank/DDBJ databases">
        <title>Flavobacterium sp. strain DS2-A Genome sequencing and assembly.</title>
        <authorList>
            <person name="Kim I."/>
        </authorList>
    </citation>
    <scope>NUCLEOTIDE SEQUENCE [LARGE SCALE GENOMIC DNA]</scope>
    <source>
        <strain evidence="4 5">DS2-A</strain>
    </source>
</reference>
<feature type="signal peptide" evidence="2">
    <location>
        <begin position="1"/>
        <end position="18"/>
    </location>
</feature>
<gene>
    <name evidence="4" type="ORF">E4635_11025</name>
</gene>
<dbReference type="Proteomes" id="UP000297407">
    <property type="component" value="Unassembled WGS sequence"/>
</dbReference>
<evidence type="ECO:0000313" key="5">
    <source>
        <dbReference type="Proteomes" id="UP000297407"/>
    </source>
</evidence>
<proteinExistence type="predicted"/>
<dbReference type="EMBL" id="SRLH01000005">
    <property type="protein sequence ID" value="TGD57706.1"/>
    <property type="molecule type" value="Genomic_DNA"/>
</dbReference>
<dbReference type="RefSeq" id="WP_135526746.1">
    <property type="nucleotide sequence ID" value="NZ_SRLH01000005.1"/>
</dbReference>
<protein>
    <submittedName>
        <fullName evidence="4">T9SS type A sorting domain-containing protein</fullName>
    </submittedName>
</protein>
<dbReference type="AlphaFoldDB" id="A0A4Z0L641"/>
<sequence length="226" mass="24460">MKTLFTLSLLMFVSLINAQTITFSGCPDLFASQNYIFNPMGADATGRNVYATTPITGDQPCPAGVCEFKILWSTANSRWEFIADRGDGDFVNPYLIYSNTSASTPNPPSITLGTWVENNTDTAGDCGGNLTIVNAVLTGAVQNTVLGVDDFAVNKGIVLYPNPTNSFITVKSSSPINEIAIWSVQGRKMMEFKGMDIVNVSELQAGMYIARIKTEAGLQVSNFIKR</sequence>
<organism evidence="4 5">
    <name type="scientific">Flavobacterium humi</name>
    <dbReference type="NCBI Taxonomy" id="2562683"/>
    <lineage>
        <taxon>Bacteria</taxon>
        <taxon>Pseudomonadati</taxon>
        <taxon>Bacteroidota</taxon>
        <taxon>Flavobacteriia</taxon>
        <taxon>Flavobacteriales</taxon>
        <taxon>Flavobacteriaceae</taxon>
        <taxon>Flavobacterium</taxon>
    </lineage>
</organism>
<keyword evidence="1 2" id="KW-0732">Signal</keyword>
<evidence type="ECO:0000259" key="3">
    <source>
        <dbReference type="Pfam" id="PF18962"/>
    </source>
</evidence>
<comment type="caution">
    <text evidence="4">The sequence shown here is derived from an EMBL/GenBank/DDBJ whole genome shotgun (WGS) entry which is preliminary data.</text>
</comment>
<evidence type="ECO:0000256" key="2">
    <source>
        <dbReference type="SAM" id="SignalP"/>
    </source>
</evidence>
<dbReference type="InterPro" id="IPR026444">
    <property type="entry name" value="Secre_tail"/>
</dbReference>
<feature type="domain" description="Secretion system C-terminal sorting" evidence="3">
    <location>
        <begin position="159"/>
        <end position="222"/>
    </location>
</feature>
<name>A0A4Z0L641_9FLAO</name>
<evidence type="ECO:0000256" key="1">
    <source>
        <dbReference type="ARBA" id="ARBA00022729"/>
    </source>
</evidence>
<evidence type="ECO:0000313" key="4">
    <source>
        <dbReference type="EMBL" id="TGD57706.1"/>
    </source>
</evidence>
<dbReference type="Pfam" id="PF18962">
    <property type="entry name" value="Por_Secre_tail"/>
    <property type="match status" value="1"/>
</dbReference>
<dbReference type="OrthoDB" id="1345084at2"/>
<accession>A0A4Z0L641</accession>
<dbReference type="NCBIfam" id="TIGR04183">
    <property type="entry name" value="Por_Secre_tail"/>
    <property type="match status" value="1"/>
</dbReference>
<feature type="chain" id="PRO_5021453835" evidence="2">
    <location>
        <begin position="19"/>
        <end position="226"/>
    </location>
</feature>